<evidence type="ECO:0008006" key="4">
    <source>
        <dbReference type="Google" id="ProtNLM"/>
    </source>
</evidence>
<evidence type="ECO:0000256" key="1">
    <source>
        <dbReference type="SAM" id="SignalP"/>
    </source>
</evidence>
<dbReference type="EMBL" id="BAABHA010000004">
    <property type="protein sequence ID" value="GAA4380046.1"/>
    <property type="molecule type" value="Genomic_DNA"/>
</dbReference>
<evidence type="ECO:0000313" key="3">
    <source>
        <dbReference type="Proteomes" id="UP001500454"/>
    </source>
</evidence>
<protein>
    <recommendedName>
        <fullName evidence="4">DUF4294 domain-containing protein</fullName>
    </recommendedName>
</protein>
<dbReference type="Proteomes" id="UP001500454">
    <property type="component" value="Unassembled WGS sequence"/>
</dbReference>
<feature type="chain" id="PRO_5047201640" description="DUF4294 domain-containing protein" evidence="1">
    <location>
        <begin position="35"/>
        <end position="263"/>
    </location>
</feature>
<name>A0ABP8IYH4_9BACT</name>
<keyword evidence="3" id="KW-1185">Reference proteome</keyword>
<dbReference type="PROSITE" id="PS51257">
    <property type="entry name" value="PROKAR_LIPOPROTEIN"/>
    <property type="match status" value="1"/>
</dbReference>
<accession>A0ABP8IYH4</accession>
<sequence length="263" mass="29531">MIRFSPFAPVHRLRTLSFCSALLVGACVSLPGWAQQTTPAGSTANASGLAATENINSITRGAMAFAYDDRYEGVRGTPYVMRMWLPADITLNSNVRIPSVRLKYDALRNHILARPDNTRPDSVLLNPASVKSFAFQDALVPNQRRLFRRFDEAQSPSEKQAFVEVLYEGQYSLLKHYRKEYRKANFKGAYSDNRTYDEVIDRTVYYLRRPNGTIAEVKLNEKSFAAAAPELAGRMKTVSERAQRNLKTESDLTALLAAADKQP</sequence>
<dbReference type="RefSeq" id="WP_345223415.1">
    <property type="nucleotide sequence ID" value="NZ_BAABHA010000004.1"/>
</dbReference>
<reference evidence="3" key="1">
    <citation type="journal article" date="2019" name="Int. J. Syst. Evol. Microbiol.">
        <title>The Global Catalogue of Microorganisms (GCM) 10K type strain sequencing project: providing services to taxonomists for standard genome sequencing and annotation.</title>
        <authorList>
            <consortium name="The Broad Institute Genomics Platform"/>
            <consortium name="The Broad Institute Genome Sequencing Center for Infectious Disease"/>
            <person name="Wu L."/>
            <person name="Ma J."/>
        </authorList>
    </citation>
    <scope>NUCLEOTIDE SEQUENCE [LARGE SCALE GENOMIC DNA]</scope>
    <source>
        <strain evidence="3">JCM 17924</strain>
    </source>
</reference>
<evidence type="ECO:0000313" key="2">
    <source>
        <dbReference type="EMBL" id="GAA4380046.1"/>
    </source>
</evidence>
<proteinExistence type="predicted"/>
<keyword evidence="1" id="KW-0732">Signal</keyword>
<gene>
    <name evidence="2" type="ORF">GCM10023186_18010</name>
</gene>
<comment type="caution">
    <text evidence="2">The sequence shown here is derived from an EMBL/GenBank/DDBJ whole genome shotgun (WGS) entry which is preliminary data.</text>
</comment>
<organism evidence="2 3">
    <name type="scientific">Hymenobacter koreensis</name>
    <dbReference type="NCBI Taxonomy" id="1084523"/>
    <lineage>
        <taxon>Bacteria</taxon>
        <taxon>Pseudomonadati</taxon>
        <taxon>Bacteroidota</taxon>
        <taxon>Cytophagia</taxon>
        <taxon>Cytophagales</taxon>
        <taxon>Hymenobacteraceae</taxon>
        <taxon>Hymenobacter</taxon>
    </lineage>
</organism>
<feature type="signal peptide" evidence="1">
    <location>
        <begin position="1"/>
        <end position="34"/>
    </location>
</feature>